<name>A0A0F9A5V6_9ZZZZ</name>
<dbReference type="InterPro" id="IPR042103">
    <property type="entry name" value="SerRS_1_N_sf"/>
</dbReference>
<reference evidence="3" key="1">
    <citation type="journal article" date="2015" name="Nature">
        <title>Complex archaea that bridge the gap between prokaryotes and eukaryotes.</title>
        <authorList>
            <person name="Spang A."/>
            <person name="Saw J.H."/>
            <person name="Jorgensen S.L."/>
            <person name="Zaremba-Niedzwiedzka K."/>
            <person name="Martijn J."/>
            <person name="Lind A.E."/>
            <person name="van Eijk R."/>
            <person name="Schleper C."/>
            <person name="Guy L."/>
            <person name="Ettema T.J."/>
        </authorList>
    </citation>
    <scope>NUCLEOTIDE SEQUENCE</scope>
</reference>
<dbReference type="InterPro" id="IPR010978">
    <property type="entry name" value="tRNA-bd_arm"/>
</dbReference>
<comment type="caution">
    <text evidence="3">The sequence shown here is derived from an EMBL/GenBank/DDBJ whole genome shotgun (WGS) entry which is preliminary data.</text>
</comment>
<proteinExistence type="predicted"/>
<evidence type="ECO:0000256" key="1">
    <source>
        <dbReference type="SAM" id="Coils"/>
    </source>
</evidence>
<accession>A0A0F9A5V6</accession>
<dbReference type="InterPro" id="IPR015866">
    <property type="entry name" value="Ser-tRNA-synth_1_N"/>
</dbReference>
<feature type="non-terminal residue" evidence="3">
    <location>
        <position position="89"/>
    </location>
</feature>
<keyword evidence="1" id="KW-0175">Coiled coil</keyword>
<dbReference type="Gene3D" id="1.10.287.40">
    <property type="entry name" value="Serine-tRNA synthetase, tRNA binding domain"/>
    <property type="match status" value="1"/>
</dbReference>
<dbReference type="AlphaFoldDB" id="A0A0F9A5V6"/>
<dbReference type="EMBL" id="LAZR01059560">
    <property type="protein sequence ID" value="KKK67546.1"/>
    <property type="molecule type" value="Genomic_DNA"/>
</dbReference>
<feature type="domain" description="Serine-tRNA synthetase type1 N-terminal" evidence="2">
    <location>
        <begin position="1"/>
        <end position="88"/>
    </location>
</feature>
<protein>
    <recommendedName>
        <fullName evidence="2">Serine-tRNA synthetase type1 N-terminal domain-containing protein</fullName>
    </recommendedName>
</protein>
<dbReference type="Pfam" id="PF02403">
    <property type="entry name" value="Seryl_tRNA_N"/>
    <property type="match status" value="1"/>
</dbReference>
<sequence length="89" mass="10047">MIDIKQIRENPQSFKEAAKTKKIDVNIDRLLEIDSALKDAKKQLQDLAAEKNRIGKSIPKLSGEEKESALVELSALKENETNLNDEVKK</sequence>
<dbReference type="SUPFAM" id="SSF46589">
    <property type="entry name" value="tRNA-binding arm"/>
    <property type="match status" value="1"/>
</dbReference>
<feature type="coiled-coil region" evidence="1">
    <location>
        <begin position="30"/>
        <end position="86"/>
    </location>
</feature>
<gene>
    <name evidence="3" type="ORF">LCGC14_2953000</name>
</gene>
<dbReference type="GO" id="GO:0000166">
    <property type="term" value="F:nucleotide binding"/>
    <property type="evidence" value="ECO:0007669"/>
    <property type="project" value="InterPro"/>
</dbReference>
<evidence type="ECO:0000259" key="2">
    <source>
        <dbReference type="Pfam" id="PF02403"/>
    </source>
</evidence>
<evidence type="ECO:0000313" key="3">
    <source>
        <dbReference type="EMBL" id="KKK67546.1"/>
    </source>
</evidence>
<organism evidence="3">
    <name type="scientific">marine sediment metagenome</name>
    <dbReference type="NCBI Taxonomy" id="412755"/>
    <lineage>
        <taxon>unclassified sequences</taxon>
        <taxon>metagenomes</taxon>
        <taxon>ecological metagenomes</taxon>
    </lineage>
</organism>